<name>A0A8H3ZLE2_9PEZI</name>
<dbReference type="AlphaFoldDB" id="A0A8H3ZLE2"/>
<accession>A0A8H3ZLE2</accession>
<reference evidence="2 3" key="1">
    <citation type="submission" date="2019-12" db="EMBL/GenBank/DDBJ databases">
        <title>A genome sequence resource for the geographically widespread anthracnose pathogen Colletotrichum asianum.</title>
        <authorList>
            <person name="Meng Y."/>
        </authorList>
    </citation>
    <scope>NUCLEOTIDE SEQUENCE [LARGE SCALE GENOMIC DNA]</scope>
    <source>
        <strain evidence="2 3">ICMP 18580</strain>
    </source>
</reference>
<evidence type="ECO:0000313" key="2">
    <source>
        <dbReference type="EMBL" id="KAF0319942.1"/>
    </source>
</evidence>
<keyword evidence="1" id="KW-0175">Coiled coil</keyword>
<evidence type="ECO:0000313" key="3">
    <source>
        <dbReference type="Proteomes" id="UP000434172"/>
    </source>
</evidence>
<evidence type="ECO:0000256" key="1">
    <source>
        <dbReference type="SAM" id="Coils"/>
    </source>
</evidence>
<organism evidence="2 3">
    <name type="scientific">Colletotrichum asianum</name>
    <dbReference type="NCBI Taxonomy" id="702518"/>
    <lineage>
        <taxon>Eukaryota</taxon>
        <taxon>Fungi</taxon>
        <taxon>Dikarya</taxon>
        <taxon>Ascomycota</taxon>
        <taxon>Pezizomycotina</taxon>
        <taxon>Sordariomycetes</taxon>
        <taxon>Hypocreomycetidae</taxon>
        <taxon>Glomerellales</taxon>
        <taxon>Glomerellaceae</taxon>
        <taxon>Colletotrichum</taxon>
        <taxon>Colletotrichum gloeosporioides species complex</taxon>
    </lineage>
</organism>
<dbReference type="Proteomes" id="UP000434172">
    <property type="component" value="Unassembled WGS sequence"/>
</dbReference>
<gene>
    <name evidence="2" type="ORF">GQ607_012885</name>
</gene>
<dbReference type="OrthoDB" id="5062850at2759"/>
<proteinExistence type="predicted"/>
<keyword evidence="3" id="KW-1185">Reference proteome</keyword>
<sequence length="555" mass="64172">MPHFFDLPREVRDLIYGQYVISDGGYVLDFESNTLKCANGDTIDLAFMLTCKAVANELRTVPFSTNTLNFSTICSEEHRVTAGRFGDLIMRISKQLGEKLHNIYPDNLSVPDDVWEELTRDHPRFAPYLGMIKGRANKWWTNDQGKLRQHSDWRNVSPTGCCGETPSVFRDFSRAAMQTILAHKDRFSPEQFSNFQNGVFVLGEERRNDDGPYPAHLERLAGLNPDPWEIPTRQRVDDMMNLIRNIEAERMEAERKARRERWDRDHGLDTSLIKYHYSAAAVAIRFLKSLSRDTRLNIRKILLKEERLAVAFSECHGLGLIPFCQENPQLRVERRVNMWRTILPVTFRNLYAIGMAFKPSTKGTRTQKEWSSQVAIWAQEALELEHAGMPPGSFTLTIDGDSSCAEIFREVVQRDAVWQQAIDVCFERGILPPLRWDVRRRDARDHKRTAFGQREDPEQPGSSDNSWFVREGFPQAIHAIVAGTSVVKCNFWVGDAWDVEQLVEENKGWTMLQWKTGWHSQFTTRQFEPDPPSPSWIQLLCDDTLQTGLPRQRRR</sequence>
<comment type="caution">
    <text evidence="2">The sequence shown here is derived from an EMBL/GenBank/DDBJ whole genome shotgun (WGS) entry which is preliminary data.</text>
</comment>
<protein>
    <submittedName>
        <fullName evidence="2">Uncharacterized protein</fullName>
    </submittedName>
</protein>
<dbReference type="EMBL" id="WOWK01000089">
    <property type="protein sequence ID" value="KAF0319942.1"/>
    <property type="molecule type" value="Genomic_DNA"/>
</dbReference>
<feature type="coiled-coil region" evidence="1">
    <location>
        <begin position="236"/>
        <end position="263"/>
    </location>
</feature>